<dbReference type="SUPFAM" id="SSF55729">
    <property type="entry name" value="Acyl-CoA N-acyltransferases (Nat)"/>
    <property type="match status" value="1"/>
</dbReference>
<dbReference type="PANTHER" id="PTHR43626">
    <property type="entry name" value="ACYL-COA N-ACYLTRANSFERASE"/>
    <property type="match status" value="1"/>
</dbReference>
<accession>A0A367CC67</accession>
<name>A0A367CC67_9ENTE</name>
<evidence type="ECO:0000256" key="1">
    <source>
        <dbReference type="ARBA" id="ARBA00022679"/>
    </source>
</evidence>
<dbReference type="Gene3D" id="3.40.630.30">
    <property type="match status" value="1"/>
</dbReference>
<dbReference type="GO" id="GO:0008080">
    <property type="term" value="F:N-acetyltransferase activity"/>
    <property type="evidence" value="ECO:0007669"/>
    <property type="project" value="InterPro"/>
</dbReference>
<evidence type="ECO:0000256" key="2">
    <source>
        <dbReference type="ARBA" id="ARBA00023315"/>
    </source>
</evidence>
<proteinExistence type="predicted"/>
<dbReference type="GO" id="GO:0005737">
    <property type="term" value="C:cytoplasm"/>
    <property type="evidence" value="ECO:0007669"/>
    <property type="project" value="TreeGrafter"/>
</dbReference>
<evidence type="ECO:0000313" key="4">
    <source>
        <dbReference type="EMBL" id="RCA10251.1"/>
    </source>
</evidence>
<evidence type="ECO:0000313" key="5">
    <source>
        <dbReference type="Proteomes" id="UP000252797"/>
    </source>
</evidence>
<evidence type="ECO:0000259" key="3">
    <source>
        <dbReference type="PROSITE" id="PS51186"/>
    </source>
</evidence>
<dbReference type="InterPro" id="IPR045039">
    <property type="entry name" value="NSI-like"/>
</dbReference>
<dbReference type="EMBL" id="LEPB01000004">
    <property type="protein sequence ID" value="RCA10251.1"/>
    <property type="molecule type" value="Genomic_DNA"/>
</dbReference>
<dbReference type="Proteomes" id="UP000252797">
    <property type="component" value="Unassembled WGS sequence"/>
</dbReference>
<organism evidence="4 5">
    <name type="scientific">Enterococcus durans</name>
    <dbReference type="NCBI Taxonomy" id="53345"/>
    <lineage>
        <taxon>Bacteria</taxon>
        <taxon>Bacillati</taxon>
        <taxon>Bacillota</taxon>
        <taxon>Bacilli</taxon>
        <taxon>Lactobacillales</taxon>
        <taxon>Enterococcaceae</taxon>
        <taxon>Enterococcus</taxon>
    </lineage>
</organism>
<sequence>MSLQLIESSKVVEGFSLSTRNNAMYDEGGVVMHFHEQKCIDEQSLLELYGSVGWTAYTTDSKQLTKAVEQSLKVITVWQEKELIGLIRSVGDGETILYIQDLLVHPAYQKQGIGTELMKQMVEAYPDVRQKVLLAENDPVIKRFYEKNGFHLAEQQGVACFYKEY</sequence>
<dbReference type="PROSITE" id="PS51186">
    <property type="entry name" value="GNAT"/>
    <property type="match status" value="1"/>
</dbReference>
<gene>
    <name evidence="4" type="ORF">EA71_01001</name>
</gene>
<feature type="domain" description="N-acetyltransferase" evidence="3">
    <location>
        <begin position="32"/>
        <end position="165"/>
    </location>
</feature>
<keyword evidence="1" id="KW-0808">Transferase</keyword>
<dbReference type="CDD" id="cd04301">
    <property type="entry name" value="NAT_SF"/>
    <property type="match status" value="1"/>
</dbReference>
<reference evidence="4 5" key="1">
    <citation type="submission" date="2015-06" db="EMBL/GenBank/DDBJ databases">
        <title>The Genome Sequence of Enterococcus durans 4EA1.</title>
        <authorList>
            <consortium name="The Broad Institute Genomics Platform"/>
            <consortium name="The Broad Institute Genome Sequencing Center for Infectious Disease"/>
            <person name="Earl A.M."/>
            <person name="Van Tyne D."/>
            <person name="Lebreton F."/>
            <person name="Saavedra J.T."/>
            <person name="Gilmore M.S."/>
            <person name="Manson Mcguire A."/>
            <person name="Clock S."/>
            <person name="Crupain M."/>
            <person name="Rangan U."/>
            <person name="Young S."/>
            <person name="Abouelleil A."/>
            <person name="Cao P."/>
            <person name="Chapman S.B."/>
            <person name="Griggs A."/>
            <person name="Priest M."/>
            <person name="Shea T."/>
            <person name="Wortman J."/>
            <person name="Nusbaum C."/>
            <person name="Birren B."/>
        </authorList>
    </citation>
    <scope>NUCLEOTIDE SEQUENCE [LARGE SCALE GENOMIC DNA]</scope>
    <source>
        <strain evidence="4 5">4EA1</strain>
    </source>
</reference>
<dbReference type="STRING" id="53345.LIU_06260"/>
<comment type="caution">
    <text evidence="4">The sequence shown here is derived from an EMBL/GenBank/DDBJ whole genome shotgun (WGS) entry which is preliminary data.</text>
</comment>
<keyword evidence="2" id="KW-0012">Acyltransferase</keyword>
<dbReference type="AlphaFoldDB" id="A0A367CC67"/>
<dbReference type="PANTHER" id="PTHR43626:SF4">
    <property type="entry name" value="GCN5-RELATED N-ACETYLTRANSFERASE 2, CHLOROPLASTIC"/>
    <property type="match status" value="1"/>
</dbReference>
<dbReference type="InterPro" id="IPR000182">
    <property type="entry name" value="GNAT_dom"/>
</dbReference>
<dbReference type="InterPro" id="IPR016181">
    <property type="entry name" value="Acyl_CoA_acyltransferase"/>
</dbReference>
<dbReference type="Pfam" id="PF13673">
    <property type="entry name" value="Acetyltransf_10"/>
    <property type="match status" value="1"/>
</dbReference>
<protein>
    <recommendedName>
        <fullName evidence="3">N-acetyltransferase domain-containing protein</fullName>
    </recommendedName>
</protein>